<evidence type="ECO:0000256" key="1">
    <source>
        <dbReference type="ARBA" id="ARBA00000085"/>
    </source>
</evidence>
<organism evidence="11 12">
    <name type="scientific">Paenibacillus agricola</name>
    <dbReference type="NCBI Taxonomy" id="2716264"/>
    <lineage>
        <taxon>Bacteria</taxon>
        <taxon>Bacillati</taxon>
        <taxon>Bacillota</taxon>
        <taxon>Bacilli</taxon>
        <taxon>Bacillales</taxon>
        <taxon>Paenibacillaceae</taxon>
        <taxon>Paenibacillus</taxon>
    </lineage>
</organism>
<keyword evidence="3" id="KW-0597">Phosphoprotein</keyword>
<dbReference type="Proteomes" id="UP001165962">
    <property type="component" value="Unassembled WGS sequence"/>
</dbReference>
<evidence type="ECO:0000256" key="3">
    <source>
        <dbReference type="ARBA" id="ARBA00022553"/>
    </source>
</evidence>
<keyword evidence="12" id="KW-1185">Reference proteome</keyword>
<comment type="catalytic activity">
    <reaction evidence="1">
        <text>ATP + protein L-histidine = ADP + protein N-phospho-L-histidine.</text>
        <dbReference type="EC" id="2.7.13.3"/>
    </reaction>
</comment>
<dbReference type="RefSeq" id="WP_166153111.1">
    <property type="nucleotide sequence ID" value="NZ_JAAOIW010000009.1"/>
</dbReference>
<name>A0ABX0JDN2_9BACL</name>
<keyword evidence="6 11" id="KW-0418">Kinase</keyword>
<feature type="domain" description="Histidine kinase" evidence="10">
    <location>
        <begin position="230"/>
        <end position="452"/>
    </location>
</feature>
<evidence type="ECO:0000256" key="6">
    <source>
        <dbReference type="ARBA" id="ARBA00022777"/>
    </source>
</evidence>
<evidence type="ECO:0000256" key="2">
    <source>
        <dbReference type="ARBA" id="ARBA00012438"/>
    </source>
</evidence>
<dbReference type="EC" id="2.7.13.3" evidence="2"/>
<dbReference type="Gene3D" id="1.10.287.130">
    <property type="match status" value="1"/>
</dbReference>
<protein>
    <recommendedName>
        <fullName evidence="2">histidine kinase</fullName>
        <ecNumber evidence="2">2.7.13.3</ecNumber>
    </recommendedName>
</protein>
<dbReference type="SMART" id="SM00387">
    <property type="entry name" value="HATPase_c"/>
    <property type="match status" value="1"/>
</dbReference>
<keyword evidence="9" id="KW-1133">Transmembrane helix</keyword>
<dbReference type="SMART" id="SM00388">
    <property type="entry name" value="HisKA"/>
    <property type="match status" value="1"/>
</dbReference>
<dbReference type="InterPro" id="IPR003661">
    <property type="entry name" value="HisK_dim/P_dom"/>
</dbReference>
<dbReference type="InterPro" id="IPR003594">
    <property type="entry name" value="HATPase_dom"/>
</dbReference>
<evidence type="ECO:0000256" key="9">
    <source>
        <dbReference type="SAM" id="Phobius"/>
    </source>
</evidence>
<evidence type="ECO:0000256" key="8">
    <source>
        <dbReference type="ARBA" id="ARBA00023012"/>
    </source>
</evidence>
<feature type="transmembrane region" description="Helical" evidence="9">
    <location>
        <begin position="21"/>
        <end position="44"/>
    </location>
</feature>
<dbReference type="InterPro" id="IPR036097">
    <property type="entry name" value="HisK_dim/P_sf"/>
</dbReference>
<dbReference type="CDD" id="cd00082">
    <property type="entry name" value="HisKA"/>
    <property type="match status" value="1"/>
</dbReference>
<comment type="caution">
    <text evidence="11">The sequence shown here is derived from an EMBL/GenBank/DDBJ whole genome shotgun (WGS) entry which is preliminary data.</text>
</comment>
<dbReference type="InterPro" id="IPR004358">
    <property type="entry name" value="Sig_transdc_His_kin-like_C"/>
</dbReference>
<dbReference type="PROSITE" id="PS50109">
    <property type="entry name" value="HIS_KIN"/>
    <property type="match status" value="1"/>
</dbReference>
<keyword evidence="9" id="KW-0472">Membrane</keyword>
<keyword evidence="4" id="KW-0808">Transferase</keyword>
<feature type="transmembrane region" description="Helical" evidence="9">
    <location>
        <begin position="186"/>
        <end position="208"/>
    </location>
</feature>
<evidence type="ECO:0000259" key="10">
    <source>
        <dbReference type="PROSITE" id="PS50109"/>
    </source>
</evidence>
<dbReference type="Gene3D" id="3.30.565.10">
    <property type="entry name" value="Histidine kinase-like ATPase, C-terminal domain"/>
    <property type="match status" value="1"/>
</dbReference>
<dbReference type="InterPro" id="IPR036890">
    <property type="entry name" value="HATPase_C_sf"/>
</dbReference>
<proteinExistence type="predicted"/>
<dbReference type="EMBL" id="JAAOIW010000009">
    <property type="protein sequence ID" value="NHN32818.1"/>
    <property type="molecule type" value="Genomic_DNA"/>
</dbReference>
<gene>
    <name evidence="11" type="ORF">G9U52_23645</name>
</gene>
<dbReference type="Pfam" id="PF00512">
    <property type="entry name" value="HisKA"/>
    <property type="match status" value="1"/>
</dbReference>
<dbReference type="CDD" id="cd00075">
    <property type="entry name" value="HATPase"/>
    <property type="match status" value="1"/>
</dbReference>
<dbReference type="Pfam" id="PF02518">
    <property type="entry name" value="HATPase_c"/>
    <property type="match status" value="1"/>
</dbReference>
<dbReference type="SUPFAM" id="SSF47384">
    <property type="entry name" value="Homodimeric domain of signal transducing histidine kinase"/>
    <property type="match status" value="1"/>
</dbReference>
<evidence type="ECO:0000256" key="4">
    <source>
        <dbReference type="ARBA" id="ARBA00022679"/>
    </source>
</evidence>
<reference evidence="11" key="1">
    <citation type="submission" date="2020-03" db="EMBL/GenBank/DDBJ databases">
        <title>Draft sequencing of Paenibacilllus sp. S3N08.</title>
        <authorList>
            <person name="Kim D.-U."/>
        </authorList>
    </citation>
    <scope>NUCLEOTIDE SEQUENCE</scope>
    <source>
        <strain evidence="11">S3N08</strain>
    </source>
</reference>
<keyword evidence="8" id="KW-0902">Two-component regulatory system</keyword>
<keyword evidence="9" id="KW-0812">Transmembrane</keyword>
<evidence type="ECO:0000313" key="11">
    <source>
        <dbReference type="EMBL" id="NHN32818.1"/>
    </source>
</evidence>
<dbReference type="InterPro" id="IPR005467">
    <property type="entry name" value="His_kinase_dom"/>
</dbReference>
<dbReference type="PANTHER" id="PTHR43711:SF1">
    <property type="entry name" value="HISTIDINE KINASE 1"/>
    <property type="match status" value="1"/>
</dbReference>
<dbReference type="GO" id="GO:0016301">
    <property type="term" value="F:kinase activity"/>
    <property type="evidence" value="ECO:0007669"/>
    <property type="project" value="UniProtKB-KW"/>
</dbReference>
<keyword evidence="7" id="KW-0067">ATP-binding</keyword>
<dbReference type="SUPFAM" id="SSF55874">
    <property type="entry name" value="ATPase domain of HSP90 chaperone/DNA topoisomerase II/histidine kinase"/>
    <property type="match status" value="1"/>
</dbReference>
<accession>A0ABX0JDN2</accession>
<evidence type="ECO:0000256" key="5">
    <source>
        <dbReference type="ARBA" id="ARBA00022741"/>
    </source>
</evidence>
<keyword evidence="5" id="KW-0547">Nucleotide-binding</keyword>
<dbReference type="PANTHER" id="PTHR43711">
    <property type="entry name" value="TWO-COMPONENT HISTIDINE KINASE"/>
    <property type="match status" value="1"/>
</dbReference>
<evidence type="ECO:0000256" key="7">
    <source>
        <dbReference type="ARBA" id="ARBA00022840"/>
    </source>
</evidence>
<dbReference type="PRINTS" id="PR00344">
    <property type="entry name" value="BCTRLSENSOR"/>
</dbReference>
<evidence type="ECO:0000313" key="12">
    <source>
        <dbReference type="Proteomes" id="UP001165962"/>
    </source>
</evidence>
<dbReference type="InterPro" id="IPR050736">
    <property type="entry name" value="Sensor_HK_Regulatory"/>
</dbReference>
<sequence>MAKWLKGSMFQRTQRKLTLQYSALLILFLILFVVIVYGLLYYAIFKDEKVRLGILIRSETEFIQTILEENKSEQISSKLFLLSTEQFFYYWLDNQGKFVMGDEVQPEIRWQVLSWIEKNGSTANDQVVTVPLEISIQPPKEGGISDSVPQEADFLVTSRPIYVDGVLVGSLYIGKDFSHTTIFFDWLIRVLSGIVLSFFLLALFISYLMSHRALIPVSEVYFRQREFLADASHELRTPLSVMLSSIELLRMEVQIEENGFVSNLLDDMKDEVKRMTRLVAELLSLARSDSDEVTLNLIWFDFRPVAEKAVRSLMPIASDNKVLLQMEMQKKLLVYGDIQWLTQLLVILIDNAIKYTSAGGSVEVKVRKDQRKQNQFLTIVVKDTGIGIHAKDQERIFDRFYRQDRSRSKIVLGHGLGLSIAKWIVRLSDGTINVDSTLGKGSTFTVQIPVPDEPSDRY</sequence>